<dbReference type="PROSITE" id="PS00411">
    <property type="entry name" value="KINESIN_MOTOR_1"/>
    <property type="match status" value="1"/>
</dbReference>
<dbReference type="Gene3D" id="3.40.50.300">
    <property type="entry name" value="P-loop containing nucleotide triphosphate hydrolases"/>
    <property type="match status" value="1"/>
</dbReference>
<feature type="region of interest" description="Disordered" evidence="5">
    <location>
        <begin position="521"/>
        <end position="553"/>
    </location>
</feature>
<feature type="compositionally biased region" description="Basic and acidic residues" evidence="5">
    <location>
        <begin position="1601"/>
        <end position="1614"/>
    </location>
</feature>
<dbReference type="KEGG" id="phet:94288403"/>
<keyword evidence="2 3" id="KW-0067">ATP-binding</keyword>
<keyword evidence="4" id="KW-0175">Coiled coil</keyword>
<evidence type="ECO:0000256" key="3">
    <source>
        <dbReference type="PROSITE-ProRule" id="PRU00283"/>
    </source>
</evidence>
<evidence type="ECO:0000313" key="7">
    <source>
        <dbReference type="EMBL" id="KAG5495231.1"/>
    </source>
</evidence>
<dbReference type="InterPro" id="IPR027417">
    <property type="entry name" value="P-loop_NTPase"/>
</dbReference>
<evidence type="ECO:0000259" key="6">
    <source>
        <dbReference type="PROSITE" id="PS50067"/>
    </source>
</evidence>
<evidence type="ECO:0000256" key="2">
    <source>
        <dbReference type="ARBA" id="ARBA00022840"/>
    </source>
</evidence>
<feature type="compositionally biased region" description="Low complexity" evidence="5">
    <location>
        <begin position="748"/>
        <end position="762"/>
    </location>
</feature>
<dbReference type="PANTHER" id="PTHR47117">
    <property type="entry name" value="STAR-RELATED LIPID TRANSFER PROTEIN 9"/>
    <property type="match status" value="1"/>
</dbReference>
<feature type="compositionally biased region" description="Basic and acidic residues" evidence="5">
    <location>
        <begin position="926"/>
        <end position="936"/>
    </location>
</feature>
<dbReference type="GO" id="GO:0003777">
    <property type="term" value="F:microtubule motor activity"/>
    <property type="evidence" value="ECO:0007669"/>
    <property type="project" value="InterPro"/>
</dbReference>
<dbReference type="InterPro" id="IPR001752">
    <property type="entry name" value="Kinesin_motor_dom"/>
</dbReference>
<feature type="region of interest" description="Disordered" evidence="5">
    <location>
        <begin position="730"/>
        <end position="766"/>
    </location>
</feature>
<reference evidence="7 8" key="1">
    <citation type="submission" date="2021-02" db="EMBL/GenBank/DDBJ databases">
        <title>Porcisia hertigi Genome sequencing and assembly.</title>
        <authorList>
            <person name="Almutairi H."/>
            <person name="Gatherer D."/>
        </authorList>
    </citation>
    <scope>NUCLEOTIDE SEQUENCE [LARGE SCALE GENOMIC DNA]</scope>
    <source>
        <strain evidence="7 8">C119</strain>
    </source>
</reference>
<feature type="region of interest" description="Disordered" evidence="5">
    <location>
        <begin position="878"/>
        <end position="1023"/>
    </location>
</feature>
<dbReference type="GO" id="GO:0005524">
    <property type="term" value="F:ATP binding"/>
    <property type="evidence" value="ECO:0007669"/>
    <property type="project" value="UniProtKB-UniRule"/>
</dbReference>
<dbReference type="EMBL" id="JAFJZO010000033">
    <property type="protein sequence ID" value="KAG5495231.1"/>
    <property type="molecule type" value="Genomic_DNA"/>
</dbReference>
<dbReference type="RefSeq" id="XP_067754483.1">
    <property type="nucleotide sequence ID" value="XM_067898326.1"/>
</dbReference>
<organism evidence="7 8">
    <name type="scientific">Porcisia hertigi</name>
    <dbReference type="NCBI Taxonomy" id="2761500"/>
    <lineage>
        <taxon>Eukaryota</taxon>
        <taxon>Discoba</taxon>
        <taxon>Euglenozoa</taxon>
        <taxon>Kinetoplastea</taxon>
        <taxon>Metakinetoplastina</taxon>
        <taxon>Trypanosomatida</taxon>
        <taxon>Trypanosomatidae</taxon>
        <taxon>Leishmaniinae</taxon>
        <taxon>Porcisia</taxon>
    </lineage>
</organism>
<dbReference type="GO" id="GO:0008017">
    <property type="term" value="F:microtubule binding"/>
    <property type="evidence" value="ECO:0007669"/>
    <property type="project" value="InterPro"/>
</dbReference>
<feature type="coiled-coil region" evidence="4">
    <location>
        <begin position="477"/>
        <end position="504"/>
    </location>
</feature>
<feature type="region of interest" description="Disordered" evidence="5">
    <location>
        <begin position="1591"/>
        <end position="1621"/>
    </location>
</feature>
<proteinExistence type="inferred from homology"/>
<evidence type="ECO:0000256" key="5">
    <source>
        <dbReference type="SAM" id="MobiDB-lite"/>
    </source>
</evidence>
<dbReference type="GeneID" id="94288403"/>
<dbReference type="GO" id="GO:0007018">
    <property type="term" value="P:microtubule-based movement"/>
    <property type="evidence" value="ECO:0007669"/>
    <property type="project" value="InterPro"/>
</dbReference>
<dbReference type="PRINTS" id="PR00380">
    <property type="entry name" value="KINESINHEAVY"/>
</dbReference>
<dbReference type="InterPro" id="IPR036961">
    <property type="entry name" value="Kinesin_motor_dom_sf"/>
</dbReference>
<feature type="region of interest" description="Disordered" evidence="5">
    <location>
        <begin position="586"/>
        <end position="610"/>
    </location>
</feature>
<comment type="similarity">
    <text evidence="3">Belongs to the TRAFAC class myosin-kinesin ATPase superfamily. Kinesin family.</text>
</comment>
<feature type="binding site" evidence="3">
    <location>
        <begin position="139"/>
        <end position="146"/>
    </location>
    <ligand>
        <name>ATP</name>
        <dbReference type="ChEBI" id="CHEBI:30616"/>
    </ligand>
</feature>
<feature type="compositionally biased region" description="Acidic residues" evidence="5">
    <location>
        <begin position="958"/>
        <end position="973"/>
    </location>
</feature>
<evidence type="ECO:0000313" key="8">
    <source>
        <dbReference type="Proteomes" id="UP000674318"/>
    </source>
</evidence>
<feature type="compositionally biased region" description="Polar residues" evidence="5">
    <location>
        <begin position="241"/>
        <end position="252"/>
    </location>
</feature>
<dbReference type="SUPFAM" id="SSF52540">
    <property type="entry name" value="P-loop containing nucleoside triphosphate hydrolases"/>
    <property type="match status" value="2"/>
</dbReference>
<accession>A0A836L1J6</accession>
<feature type="compositionally biased region" description="Low complexity" evidence="5">
    <location>
        <begin position="1000"/>
        <end position="1010"/>
    </location>
</feature>
<feature type="compositionally biased region" description="Basic and acidic residues" evidence="5">
    <location>
        <begin position="536"/>
        <end position="553"/>
    </location>
</feature>
<dbReference type="Proteomes" id="UP000674318">
    <property type="component" value="Unassembled WGS sequence"/>
</dbReference>
<keyword evidence="8" id="KW-1185">Reference proteome</keyword>
<keyword evidence="1 3" id="KW-0547">Nucleotide-binding</keyword>
<gene>
    <name evidence="7" type="ORF">JKF63_02286</name>
</gene>
<evidence type="ECO:0000256" key="4">
    <source>
        <dbReference type="SAM" id="Coils"/>
    </source>
</evidence>
<sequence>MSEGLGAALQEAQSTRAESVAHSSEASTHQNTSYEEGRITVGVRVRPLNSREIKLNTGSCITALASYNTLYIFPSARSEQEVNALLSVEPSLRGTRHHRFTFDHVYPVDSTQEQVYEQIGRPVLQSSFSGYHTCIFTYGQTGSGKSYCMMGPNGGCSMDDAPGIVPRLCREMFVEMHKRKHAAAANDEKVDFSVYVSYVEIYRERVRSLLDEVHDTSSLASGSRSPRSTSPGSMSAALPRSTWSHTAESAETTLRVREHPTLGVYVEGLAEIPATSEQQVLRLMARGNQRRHTASTRMNDTSSRSHAIFTLQLLQKRIRAVPSSEGGTGALATGEASATEAEMITQLGAKINLVDLAGSERAKSTGAEGDTLKEGAQINKSLTTLGIVINALAAQCTATTSSSKIPTPRRSSAVSKRHIPYRDSTLTFLLKESLGGNSKTFMIATISPSLDSYDESLSTLRYADRAKAIVMKAFVNETAGDKRIRELEEEVMRLREQIRSLLGGRARHSSTVMTSLAAESDVLADSQSPLSPSPERGSDLKTGEAEVGDDYKHDGYGRNMVYSSISNIQAASVAEERMPLQGLHAESDAHAKKDAGSPAAVPPEEEEDYPPGVEFVDALQSELRRAEEMIRQMSALEANRSTHRAQLMREHKEEQATMRATAVSMAASTALRDSEDAATGPLSPTMRLRRDEPYLLNMDGAGDWVAAHLGPGETLVGVFPCHDRGITESAEASSAAKGSKGEVDGNQSTSFDSSLVLSSPHSGCEAPVNRDAEVRQVHLPIELSEGVGRPHCILERTNVTGIATTASWTTTLRACPGHETHVIRSMYQNPFVVRGGGTFALQSGDVLDIGVNHIQLKYIDPAEPPGTARGRQVRQVKKAAAIESDDQADDRAERDRCMNSGATFPASGVYGKEEVPGQPQGFTSTSDEHLNGERCDSSLASSYHDGLKSSEGNAAPSLDEDSVYSEFGDEIEDGSSVVEHEDQDGDGDMGEPPKRAGVGTTTTTTTTTTTPATSQSPSRPLIPTLNLGVALSGNRLSPQPQKAVHQVQSMGAVSFDSANVDTEELAFPPILSDVADHSAARSSAQPRVKKLSFSLPTSAGSQPAAGPFVQARLPSKRGPQTVHLNPSSVLSCSDVQSIRTSTPRNTGRSEVPPRFVGRYNLILMGPSGSGKSSIVQNLKTEDPPWFQTAFTLLTGRRRTNSLGGHDGDSPGSLAKHPTVGIETTTLTVAGAAPVFLHVHELGGAPLFCPLLEELPFRRVTYLLCFPLNGGPSFVALRGIVEDILCRTDSHTVSLVLVGTHAHHDRSDGGKDDSVGFFPRRLPAERLAQLEAQMEEMELQVVSLIQMVQPYPQLRPTVVGRFVVDNVHRQVYSSGYRAVEGFPGLLQWLGDLARDKCRADVDFVSGLVPARCLELGRQVGLLRQRGKWCLTLRDFKTLAAAVSQQYEADETTNSSIARETLRCHVQILSDWGVLMHHFRSAPLRQHVILDVLWIRRVLTALTCCALVAVAESGGFKRGEDAAAFLTGAEERWPASLGRKEAALRLLLTPEAARFLDVAKVATADTAQLLPYGVVSLPVLATILEPHLTPPASKAVTDIGGRSPREGNDATRRRDPTTASHRYTASTDVHYSVPLAGVVELLVLFDHIILGHKLLLSPCTDTMPKTVTPSTGVEGTPNRLCAPAASLQGEGSVHSDKSNPDINPQAESFVVYPLSCKTPASAGVTWLFPCFLSGPFYVFKLDMVPRNFFAKLICRLATVSDKIYLGPVGSQSCSVPSVQLSDDTSGRRGVGGKPHSAACHSTDACIAEGSGKSLVLPRFSPYLTHNSAEDSPHSHEGLWFDAAWLLYRDTVQGDGLGKENCRVLVRLVHHSVFLSFHCHQVASSFGMGAGGATAGVGASPGVQEFYEAVLEAVRLVVEEFPGGRCSELMQCCADPTALLEMETKHPAEQSNQEAAALDSHVLFVSINENLNSLERVLAKSGSALRTARTARRSHVTSAEDCNDENAYVPLLRNFSATSPLDITEGLQRWKTEQRFYIPAELEAQLVEVLQVLGACYLRSAPPAADSCAALDSLLDVLARIDTV</sequence>
<dbReference type="InterPro" id="IPR019821">
    <property type="entry name" value="Kinesin_motor_CS"/>
</dbReference>
<protein>
    <recommendedName>
        <fullName evidence="6">Kinesin motor domain-containing protein</fullName>
    </recommendedName>
</protein>
<feature type="coiled-coil region" evidence="4">
    <location>
        <begin position="616"/>
        <end position="646"/>
    </location>
</feature>
<evidence type="ECO:0000256" key="1">
    <source>
        <dbReference type="ARBA" id="ARBA00022741"/>
    </source>
</evidence>
<dbReference type="PROSITE" id="PS50067">
    <property type="entry name" value="KINESIN_MOTOR_2"/>
    <property type="match status" value="1"/>
</dbReference>
<feature type="compositionally biased region" description="Basic and acidic residues" evidence="5">
    <location>
        <begin position="586"/>
        <end position="595"/>
    </location>
</feature>
<dbReference type="Pfam" id="PF00225">
    <property type="entry name" value="Kinesin"/>
    <property type="match status" value="1"/>
</dbReference>
<comment type="caution">
    <text evidence="7">The sequence shown here is derived from an EMBL/GenBank/DDBJ whole genome shotgun (WGS) entry which is preliminary data.</text>
</comment>
<feature type="region of interest" description="Disordered" evidence="5">
    <location>
        <begin position="1"/>
        <end position="35"/>
    </location>
</feature>
<feature type="domain" description="Kinesin motor" evidence="6">
    <location>
        <begin position="38"/>
        <end position="469"/>
    </location>
</feature>
<name>A0A836L1J6_9TRYP</name>
<dbReference type="Gene3D" id="3.40.850.10">
    <property type="entry name" value="Kinesin motor domain"/>
    <property type="match status" value="1"/>
</dbReference>
<feature type="region of interest" description="Disordered" evidence="5">
    <location>
        <begin position="213"/>
        <end position="252"/>
    </location>
</feature>
<dbReference type="OrthoDB" id="3176171at2759"/>
<dbReference type="SMART" id="SM00129">
    <property type="entry name" value="KISc"/>
    <property type="match status" value="1"/>
</dbReference>
<feature type="compositionally biased region" description="Polar residues" evidence="5">
    <location>
        <begin position="11"/>
        <end position="34"/>
    </location>
</feature>
<keyword evidence="3" id="KW-0505">Motor protein</keyword>
<feature type="compositionally biased region" description="Low complexity" evidence="5">
    <location>
        <begin position="216"/>
        <end position="236"/>
    </location>
</feature>